<keyword evidence="4" id="KW-1185">Reference proteome</keyword>
<geneLocation type="plasmid" evidence="5">
    <name>paarc1-02</name>
</geneLocation>
<geneLocation type="plasmid" evidence="3">
    <name>pAArc-Mg-01</name>
</geneLocation>
<keyword evidence="1" id="KW-0812">Transmembrane</keyword>
<dbReference type="KEGG" id="nan:AArc1_5106"/>
<keyword evidence="3" id="KW-0614">Plasmid</keyword>
<dbReference type="EMBL" id="CP027032">
    <property type="protein sequence ID" value="AXR79992.1"/>
    <property type="molecule type" value="Genomic_DNA"/>
</dbReference>
<protein>
    <submittedName>
        <fullName evidence="3">Uncharacterized protein</fullName>
    </submittedName>
</protein>
<reference evidence="3 4" key="2">
    <citation type="submission" date="2018-02" db="EMBL/GenBank/DDBJ databases">
        <title>Phenotypic and genomic properties of facultatively anaerobic sulfur-reducing natronoarchaea from hypersaline soda lakes.</title>
        <authorList>
            <person name="Sorokin D.Y."/>
            <person name="Kublanov I.V."/>
            <person name="Roman P."/>
            <person name="Sinninghe Damste J.S."/>
            <person name="Golyshin P.N."/>
            <person name="Rojo D."/>
            <person name="Ciordia S."/>
            <person name="Mena M.D.C."/>
            <person name="Ferrer M."/>
            <person name="Messina E."/>
            <person name="Smedile F."/>
            <person name="La Spada G."/>
            <person name="La Cono V."/>
            <person name="Yakimov M.M."/>
        </authorList>
    </citation>
    <scope>NUCLEOTIDE SEQUENCE [LARGE SCALE GENOMIC DNA]</scope>
    <source>
        <strain evidence="3 4">AArc-Mg</strain>
        <plasmid evidence="4">paarc-mg-01</plasmid>
        <plasmid evidence="3">pAArc-Mg-01</plasmid>
    </source>
</reference>
<dbReference type="GeneID" id="37640449"/>
<evidence type="ECO:0000313" key="2">
    <source>
        <dbReference type="EMBL" id="AXR76307.1"/>
    </source>
</evidence>
<gene>
    <name evidence="2" type="ORF">AArc1_5106</name>
    <name evidence="3" type="ORF">AArcMg_4167</name>
</gene>
<dbReference type="Proteomes" id="UP000258707">
    <property type="component" value="Plasmid pAArc1-02"/>
</dbReference>
<dbReference type="EMBL" id="CP024046">
    <property type="protein sequence ID" value="AXR76307.1"/>
    <property type="molecule type" value="Genomic_DNA"/>
</dbReference>
<geneLocation type="plasmid" evidence="4">
    <name>paarc-mg-01</name>
</geneLocation>
<proteinExistence type="predicted"/>
<name>A0A346PKE7_9EURY</name>
<geneLocation type="plasmid" evidence="2">
    <name>pAArc1-02</name>
</geneLocation>
<evidence type="ECO:0000313" key="3">
    <source>
        <dbReference type="EMBL" id="AXR79992.1"/>
    </source>
</evidence>
<evidence type="ECO:0000313" key="5">
    <source>
        <dbReference type="Proteomes" id="UP000258707"/>
    </source>
</evidence>
<reference evidence="2 5" key="1">
    <citation type="submission" date="2017-10" db="EMBL/GenBank/DDBJ databases">
        <title>Phenotypic and genomic properties of facultatively anaerobic sulfur-reducing natronoarchaea from hypersaline soda lakes.</title>
        <authorList>
            <person name="Sorokin D.Y."/>
            <person name="Kublanov I.V."/>
            <person name="Roman P."/>
            <person name="Sinninghe Damste J.S."/>
            <person name="Golyshin P.N."/>
            <person name="Rojo D."/>
            <person name="Ciordia S."/>
            <person name="Mena Md.C."/>
            <person name="Ferrer M."/>
            <person name="Messina E."/>
            <person name="Smedile F."/>
            <person name="La Spada G."/>
            <person name="La Cono V."/>
            <person name="Yakimov M.M."/>
        </authorList>
    </citation>
    <scope>NUCLEOTIDE SEQUENCE [LARGE SCALE GENOMIC DNA]</scope>
    <source>
        <strain evidence="2 5">AArc1</strain>
        <plasmid evidence="5">paarc1-02</plasmid>
        <plasmid evidence="2">pAArc1-02</plasmid>
    </source>
</reference>
<dbReference type="Proteomes" id="UP000258613">
    <property type="component" value="Plasmid pAArc-Mg-01"/>
</dbReference>
<evidence type="ECO:0000313" key="4">
    <source>
        <dbReference type="Proteomes" id="UP000258613"/>
    </source>
</evidence>
<sequence length="66" mass="6931">MTSIAKALILFGLGTLLVGTFVGAVTAYTGTFWLWVDSSAVLVGIGVLFTITGRVLLPTEDVLSTR</sequence>
<evidence type="ECO:0000256" key="1">
    <source>
        <dbReference type="SAM" id="Phobius"/>
    </source>
</evidence>
<feature type="transmembrane region" description="Helical" evidence="1">
    <location>
        <begin position="33"/>
        <end position="57"/>
    </location>
</feature>
<dbReference type="KEGG" id="nag:AArcMg_4167"/>
<dbReference type="RefSeq" id="WP_117362495.1">
    <property type="nucleotide sequence ID" value="NZ_CP024046.1"/>
</dbReference>
<accession>A0A346P9W2</accession>
<keyword evidence="1" id="KW-0472">Membrane</keyword>
<dbReference type="AlphaFoldDB" id="A0A346PKE7"/>
<keyword evidence="1" id="KW-1133">Transmembrane helix</keyword>
<organism evidence="3 4">
    <name type="scientific">Natrarchaeobaculum sulfurireducens</name>
    <dbReference type="NCBI Taxonomy" id="2044521"/>
    <lineage>
        <taxon>Archaea</taxon>
        <taxon>Methanobacteriati</taxon>
        <taxon>Methanobacteriota</taxon>
        <taxon>Stenosarchaea group</taxon>
        <taxon>Halobacteria</taxon>
        <taxon>Halobacteriales</taxon>
        <taxon>Natrialbaceae</taxon>
        <taxon>Natrarchaeobaculum</taxon>
    </lineage>
</organism>
<accession>A0A346PKE7</accession>